<dbReference type="SUPFAM" id="SSF53167">
    <property type="entry name" value="Purine and uridine phosphorylases"/>
    <property type="match status" value="1"/>
</dbReference>
<dbReference type="GO" id="GO:0008782">
    <property type="term" value="F:adenosylhomocysteine nucleosidase activity"/>
    <property type="evidence" value="ECO:0007669"/>
    <property type="project" value="TreeGrafter"/>
</dbReference>
<dbReference type="Proteomes" id="UP000580861">
    <property type="component" value="Unassembled WGS sequence"/>
</dbReference>
<evidence type="ECO:0000313" key="2">
    <source>
        <dbReference type="EMBL" id="MBB5857541.1"/>
    </source>
</evidence>
<dbReference type="AlphaFoldDB" id="A0A841BF63"/>
<dbReference type="GO" id="GO:0005829">
    <property type="term" value="C:cytosol"/>
    <property type="evidence" value="ECO:0007669"/>
    <property type="project" value="TreeGrafter"/>
</dbReference>
<organism evidence="2 3">
    <name type="scientific">Amycolatopsis umgeniensis</name>
    <dbReference type="NCBI Taxonomy" id="336628"/>
    <lineage>
        <taxon>Bacteria</taxon>
        <taxon>Bacillati</taxon>
        <taxon>Actinomycetota</taxon>
        <taxon>Actinomycetes</taxon>
        <taxon>Pseudonocardiales</taxon>
        <taxon>Pseudonocardiaceae</taxon>
        <taxon>Amycolatopsis</taxon>
    </lineage>
</organism>
<reference evidence="2 3" key="1">
    <citation type="submission" date="2020-08" db="EMBL/GenBank/DDBJ databases">
        <title>Sequencing the genomes of 1000 actinobacteria strains.</title>
        <authorList>
            <person name="Klenk H.-P."/>
        </authorList>
    </citation>
    <scope>NUCLEOTIDE SEQUENCE [LARGE SCALE GENOMIC DNA]</scope>
    <source>
        <strain evidence="2 3">DSM 45272</strain>
    </source>
</reference>
<dbReference type="PANTHER" id="PTHR46832:SF1">
    <property type="entry name" value="5'-METHYLTHIOADENOSINE_S-ADENOSYLHOMOCYSTEINE NUCLEOSIDASE"/>
    <property type="match status" value="1"/>
</dbReference>
<sequence>MTPSDSRPTIGRYRHTDQKGRILDEDNVVDSAPLAVVLTAIAVEYEAVREHLLDVREQVHPAGTIFTLGRLRRGPWRIVLARTGQGNSPAAVLAERAIASYRPDLALFVGVAGRLHLDLELGDVVVAKKIYAIHSGKENDTGFQPRPVTWQLDHGHLQRAERVAESGAWRNARPDRRRAEARAVVRAIASGEVVLDSVVSSLAQLCKRQYDDAAAIEMEGAGAAVAGQLNDSLPMVVIRGISDYADSRKEATGRGGWQEQASRNAAAFAMTLLTEFRPAHWATSSGAARAIEADLMSGSADKQITAADALGSGRFENAVPVLEQGFQEIFDPDVSLRIIVALGRLGNSAAREALRTLNPRYPIERLAIREALEEWQEPFE</sequence>
<evidence type="ECO:0000313" key="3">
    <source>
        <dbReference type="Proteomes" id="UP000580861"/>
    </source>
</evidence>
<dbReference type="Gene3D" id="3.40.50.1580">
    <property type="entry name" value="Nucleoside phosphorylase domain"/>
    <property type="match status" value="1"/>
</dbReference>
<dbReference type="InterPro" id="IPR000845">
    <property type="entry name" value="Nucleoside_phosphorylase_d"/>
</dbReference>
<accession>A0A841BF63</accession>
<dbReference type="GO" id="GO:0009116">
    <property type="term" value="P:nucleoside metabolic process"/>
    <property type="evidence" value="ECO:0007669"/>
    <property type="project" value="InterPro"/>
</dbReference>
<keyword evidence="3" id="KW-1185">Reference proteome</keyword>
<evidence type="ECO:0000259" key="1">
    <source>
        <dbReference type="Pfam" id="PF01048"/>
    </source>
</evidence>
<dbReference type="CDD" id="cd09008">
    <property type="entry name" value="MTAN"/>
    <property type="match status" value="1"/>
</dbReference>
<feature type="domain" description="Nucleoside phosphorylase" evidence="1">
    <location>
        <begin position="36"/>
        <end position="272"/>
    </location>
</feature>
<dbReference type="RefSeq" id="WP_184903745.1">
    <property type="nucleotide sequence ID" value="NZ_JACHMX010000001.1"/>
</dbReference>
<name>A0A841BF63_9PSEU</name>
<dbReference type="InterPro" id="IPR035994">
    <property type="entry name" value="Nucleoside_phosphorylase_sf"/>
</dbReference>
<dbReference type="PANTHER" id="PTHR46832">
    <property type="entry name" value="5'-METHYLTHIOADENOSINE/S-ADENOSYLHOMOCYSTEINE NUCLEOSIDASE"/>
    <property type="match status" value="1"/>
</dbReference>
<dbReference type="GO" id="GO:0019284">
    <property type="term" value="P:L-methionine salvage from S-adenosylmethionine"/>
    <property type="evidence" value="ECO:0007669"/>
    <property type="project" value="TreeGrafter"/>
</dbReference>
<gene>
    <name evidence="2" type="ORF">HDA45_007628</name>
</gene>
<dbReference type="Pfam" id="PF01048">
    <property type="entry name" value="PNP_UDP_1"/>
    <property type="match status" value="1"/>
</dbReference>
<dbReference type="InterPro" id="IPR016024">
    <property type="entry name" value="ARM-type_fold"/>
</dbReference>
<dbReference type="SUPFAM" id="SSF48371">
    <property type="entry name" value="ARM repeat"/>
    <property type="match status" value="1"/>
</dbReference>
<proteinExistence type="predicted"/>
<comment type="caution">
    <text evidence="2">The sequence shown here is derived from an EMBL/GenBank/DDBJ whole genome shotgun (WGS) entry which is preliminary data.</text>
</comment>
<dbReference type="GO" id="GO:0008930">
    <property type="term" value="F:methylthioadenosine nucleosidase activity"/>
    <property type="evidence" value="ECO:0007669"/>
    <property type="project" value="TreeGrafter"/>
</dbReference>
<dbReference type="EMBL" id="JACHMX010000001">
    <property type="protein sequence ID" value="MBB5857541.1"/>
    <property type="molecule type" value="Genomic_DNA"/>
</dbReference>
<protein>
    <submittedName>
        <fullName evidence="2">Nucleoside phosphorylase</fullName>
    </submittedName>
</protein>